<dbReference type="GO" id="GO:0014826">
    <property type="term" value="P:vein smooth muscle contraction"/>
    <property type="evidence" value="ECO:0007669"/>
    <property type="project" value="TreeGrafter"/>
</dbReference>
<evidence type="ECO:0000313" key="10">
    <source>
        <dbReference type="Ensembl" id="ENSFHEP00000029605.1"/>
    </source>
</evidence>
<keyword evidence="5" id="KW-0839">Vasoconstrictor</keyword>
<reference evidence="10" key="1">
    <citation type="submission" date="2025-08" db="UniProtKB">
        <authorList>
            <consortium name="Ensembl"/>
        </authorList>
    </citation>
    <scope>IDENTIFICATION</scope>
</reference>
<keyword evidence="11" id="KW-1185">Reference proteome</keyword>
<dbReference type="GO" id="GO:0005179">
    <property type="term" value="F:hormone activity"/>
    <property type="evidence" value="ECO:0007669"/>
    <property type="project" value="TreeGrafter"/>
</dbReference>
<dbReference type="PANTHER" id="PTHR13874:SF10">
    <property type="entry name" value="ENDOTHELIN-1"/>
    <property type="match status" value="1"/>
</dbReference>
<comment type="subcellular location">
    <subcellularLocation>
        <location evidence="1">Secreted</location>
    </subcellularLocation>
</comment>
<dbReference type="OrthoDB" id="9362154at2759"/>
<dbReference type="AlphaFoldDB" id="A0A3Q2UGS0"/>
<keyword evidence="4" id="KW-0838">Vasoactive</keyword>
<dbReference type="GeneTree" id="ENSGT00950000183053"/>
<evidence type="ECO:0000256" key="4">
    <source>
        <dbReference type="ARBA" id="ARBA00022858"/>
    </source>
</evidence>
<dbReference type="PROSITE" id="PS00270">
    <property type="entry name" value="ENDOTHELIN"/>
    <property type="match status" value="2"/>
</dbReference>
<dbReference type="GeneID" id="105923645"/>
<reference evidence="10" key="2">
    <citation type="submission" date="2025-09" db="UniProtKB">
        <authorList>
            <consortium name="Ensembl"/>
        </authorList>
    </citation>
    <scope>IDENTIFICATION</scope>
</reference>
<dbReference type="GO" id="GO:0031707">
    <property type="term" value="F:endothelin A receptor binding"/>
    <property type="evidence" value="ECO:0007669"/>
    <property type="project" value="TreeGrafter"/>
</dbReference>
<evidence type="ECO:0000256" key="1">
    <source>
        <dbReference type="ARBA" id="ARBA00004613"/>
    </source>
</evidence>
<dbReference type="GO" id="GO:0019229">
    <property type="term" value="P:regulation of vasoconstriction"/>
    <property type="evidence" value="ECO:0007669"/>
    <property type="project" value="InterPro"/>
</dbReference>
<evidence type="ECO:0000256" key="3">
    <source>
        <dbReference type="ARBA" id="ARBA00022525"/>
    </source>
</evidence>
<dbReference type="Ensembl" id="ENSFHET00000020336.1">
    <property type="protein sequence ID" value="ENSFHEP00000029605.1"/>
    <property type="gene ID" value="ENSFHEG00000000349.1"/>
</dbReference>
<evidence type="ECO:0000256" key="8">
    <source>
        <dbReference type="SAM" id="MobiDB-lite"/>
    </source>
</evidence>
<evidence type="ECO:0000256" key="6">
    <source>
        <dbReference type="ARBA" id="ARBA00040197"/>
    </source>
</evidence>
<dbReference type="InterPro" id="IPR020475">
    <property type="entry name" value="Endothelin"/>
</dbReference>
<dbReference type="InterPro" id="IPR001928">
    <property type="entry name" value="Endothln-like_toxin"/>
</dbReference>
<dbReference type="Proteomes" id="UP000265000">
    <property type="component" value="Unplaced"/>
</dbReference>
<dbReference type="GO" id="GO:0031708">
    <property type="term" value="F:endothelin B receptor binding"/>
    <property type="evidence" value="ECO:0007669"/>
    <property type="project" value="TreeGrafter"/>
</dbReference>
<comment type="function">
    <text evidence="7">Endothelins are endothelium-derived vasoconstrictor peptides. Probable ligand for G-protein coupled receptors EDNRA and EDNRB which activates PTK2B, BCAR1, BCAR3 and, GTPases RAP1 and RHOA cascade in glomerular mesangial cells. Also binds the DEAR/FBXW7-AS1 receptor. Promotes mesenteric arterial wall remodeling via activation of ROCK signaling and subsequent colocalization of NFATC3 with F-actin filaments. NFATC3 then translocates to the nucleus where it subsequently promotes the transcription of the smooth muscle hypertrophy and differentiation marker ACTA2.</text>
</comment>
<dbReference type="GO" id="GO:0006874">
    <property type="term" value="P:intracellular calcium ion homeostasis"/>
    <property type="evidence" value="ECO:0007669"/>
    <property type="project" value="TreeGrafter"/>
</dbReference>
<dbReference type="PRINTS" id="PR00365">
    <property type="entry name" value="ENDOTHELIN"/>
</dbReference>
<evidence type="ECO:0000256" key="5">
    <source>
        <dbReference type="ARBA" id="ARBA00023322"/>
    </source>
</evidence>
<dbReference type="GO" id="GO:0005615">
    <property type="term" value="C:extracellular space"/>
    <property type="evidence" value="ECO:0007669"/>
    <property type="project" value="TreeGrafter"/>
</dbReference>
<dbReference type="GO" id="GO:0003100">
    <property type="term" value="P:regulation of systemic arterial blood pressure by endothelin"/>
    <property type="evidence" value="ECO:0007669"/>
    <property type="project" value="TreeGrafter"/>
</dbReference>
<feature type="domain" description="Endothelin-like toxin" evidence="9">
    <location>
        <begin position="130"/>
        <end position="151"/>
    </location>
</feature>
<evidence type="ECO:0000313" key="11">
    <source>
        <dbReference type="Proteomes" id="UP000265000"/>
    </source>
</evidence>
<dbReference type="CTD" id="1906"/>
<evidence type="ECO:0000256" key="7">
    <source>
        <dbReference type="ARBA" id="ARBA00046081"/>
    </source>
</evidence>
<dbReference type="PANTHER" id="PTHR13874">
    <property type="entry name" value="ENDOTHELIN"/>
    <property type="match status" value="1"/>
</dbReference>
<evidence type="ECO:0000259" key="9">
    <source>
        <dbReference type="SMART" id="SM00272"/>
    </source>
</evidence>
<feature type="region of interest" description="Disordered" evidence="8">
    <location>
        <begin position="156"/>
        <end position="185"/>
    </location>
</feature>
<dbReference type="SMART" id="SM00272">
    <property type="entry name" value="END"/>
    <property type="match status" value="2"/>
</dbReference>
<dbReference type="Pfam" id="PF00322">
    <property type="entry name" value="Endothelin"/>
    <property type="match status" value="1"/>
</dbReference>
<organism evidence="10 11">
    <name type="scientific">Fundulus heteroclitus</name>
    <name type="common">Killifish</name>
    <name type="synonym">Mummichog</name>
    <dbReference type="NCBI Taxonomy" id="8078"/>
    <lineage>
        <taxon>Eukaryota</taxon>
        <taxon>Metazoa</taxon>
        <taxon>Chordata</taxon>
        <taxon>Craniata</taxon>
        <taxon>Vertebrata</taxon>
        <taxon>Euteleostomi</taxon>
        <taxon>Actinopterygii</taxon>
        <taxon>Neopterygii</taxon>
        <taxon>Teleostei</taxon>
        <taxon>Neoteleostei</taxon>
        <taxon>Acanthomorphata</taxon>
        <taxon>Ovalentaria</taxon>
        <taxon>Atherinomorphae</taxon>
        <taxon>Cyprinodontiformes</taxon>
        <taxon>Fundulidae</taxon>
        <taxon>Fundulus</taxon>
    </lineage>
</organism>
<evidence type="ECO:0000256" key="2">
    <source>
        <dbReference type="ARBA" id="ARBA00010959"/>
    </source>
</evidence>
<protein>
    <recommendedName>
        <fullName evidence="6">Endothelin-1</fullName>
    </recommendedName>
</protein>
<dbReference type="STRING" id="8078.ENSFHEP00000029605"/>
<feature type="domain" description="Endothelin-like toxin" evidence="9">
    <location>
        <begin position="76"/>
        <end position="97"/>
    </location>
</feature>
<comment type="similarity">
    <text evidence="2">Belongs to the endothelin/sarafotoxin family.</text>
</comment>
<feature type="compositionally biased region" description="Basic and acidic residues" evidence="8">
    <location>
        <begin position="162"/>
        <end position="174"/>
    </location>
</feature>
<dbReference type="InterPro" id="IPR019764">
    <property type="entry name" value="Endothelin_toxin_CS"/>
</dbReference>
<accession>A0A3Q2UGS0</accession>
<keyword evidence="3" id="KW-0964">Secreted</keyword>
<name>A0A3Q2UGS0_FUNHE</name>
<sequence length="218" mass="24202">MWSHSNRTSDGFISIFSPLKDYFCSDFTEMDLKARISVLSLTLSWILCTALSAPAAEPLSASAAAVAPQRHVRNKRCSCATFLDKECVYFCHLDIIWVNTPERVVSYGLGNAPRAKRALSDSMATARAPRCRCLRENDSSCVDFCLRSETAAGARIRSPGHTRSEDTGGPDRTEGTSTTNRARPAALRAVLRTRLQLEKWAARRHHRARAWQGESRAS</sequence>
<proteinExistence type="inferred from homology"/>